<dbReference type="Proteomes" id="UP000005707">
    <property type="component" value="Unassembled WGS sequence"/>
</dbReference>
<dbReference type="EMBL" id="AFNU02000010">
    <property type="protein sequence ID" value="ERJ11502.1"/>
    <property type="molecule type" value="Genomic_DNA"/>
</dbReference>
<accession>U2DSL9</accession>
<sequence length="856" mass="99574">MGEANQVLDLINERLEKINLKLIVNNESEVPNIDDEHLIQGEPIGVNKTDHLINIEGKECNILKVTNIPELNDEIVDIDGNKYRIEKEIVKSTDGIIYRMNKNSSCKIFNENCLNIELYKKLKNIMNEQAELVGVKWPIEFLFNKSDKPEIVGYRMDELYINGKRTLDSVIKLNDENKYNKEQLYSICFKMLTIINELQKYHLMFNHIDLNDILISEEYQIELINIDHYMYDREQDTPLFNLPDQDHPKKLMIYKEQFLQVYQLFNRVLDPIHPVQCDVCGNKVDEKEITIEGGIKQCKTCYPSTKCELCEKWVKKDDITILGEMRRCSKCIDKVQCPLCEEWVIAHNLEHKEKRGQSVTACKACCEIKEPCDDCCEWIDYKLLKYDDNRKIKCPNCIDNTYCIVCDQPFSLRDIKRDNGVNKCHECIDKEKCEDCNNYHNKQTLKTDSEGKEKCESCYNKKICEVCDEPFIRNGSFLNGGSNRCQSCLKKDPCHVCGEYFDIEALTYADDGKIKCTKCHRKLKCGDCGGLFDKDDLKFDFNDFKQKCSLCLKEPCNVCNDRFHTFELTIDDGMYKCEGCLDKVPCDACKKLYDLDHLNDHDGKVKCKECLNKIFLACDVCNREFEINNLTFIDNLKQCEDCKNKVPCDQCNRLFSTEELTANNDLKRCSDCMEKIECDLCKNVFNLDNLVDGDDGMVMCKACAKKVPCKRCKERYDKEFISEDTDGMLKCNTCLGLRNCIHCGKEYRATGILKGSKLCEICIDLLVKIPCNRCRKHIYVHKKHRYSSFLKDSRLCKKHFDAEYNLIKCRKCKSDFVKVKNGEAITLCDHCNKLRNKIIIATQDFFESIKTGQRKK</sequence>
<reference evidence="1 2" key="2">
    <citation type="journal article" date="2013" name="PLoS ONE">
        <title>INDIGO - INtegrated Data Warehouse of MIcrobial GenOmes with Examples from the Red Sea Extremophiles.</title>
        <authorList>
            <person name="Alam I."/>
            <person name="Antunes A."/>
            <person name="Kamau A.A."/>
            <person name="Ba Alawi W."/>
            <person name="Kalkatawi M."/>
            <person name="Stingl U."/>
            <person name="Bajic V.B."/>
        </authorList>
    </citation>
    <scope>NUCLEOTIDE SEQUENCE [LARGE SCALE GENOMIC DNA]</scope>
    <source>
        <strain evidence="1 2">SSD-17B</strain>
    </source>
</reference>
<protein>
    <recommendedName>
        <fullName evidence="3">Protein kinase domain-containing protein</fullName>
    </recommendedName>
</protein>
<name>U2DSL9_9MOLU</name>
<keyword evidence="2" id="KW-1185">Reference proteome</keyword>
<proteinExistence type="predicted"/>
<evidence type="ECO:0000313" key="2">
    <source>
        <dbReference type="Proteomes" id="UP000005707"/>
    </source>
</evidence>
<reference evidence="1 2" key="1">
    <citation type="journal article" date="2011" name="J. Bacteriol.">
        <title>Genome sequence of Haloplasma contractile, an unusual contractile bacterium from a deep-sea anoxic brine lake.</title>
        <authorList>
            <person name="Antunes A."/>
            <person name="Alam I."/>
            <person name="El Dorry H."/>
            <person name="Siam R."/>
            <person name="Robertson A."/>
            <person name="Bajic V.B."/>
            <person name="Stingl U."/>
        </authorList>
    </citation>
    <scope>NUCLEOTIDE SEQUENCE [LARGE SCALE GENOMIC DNA]</scope>
    <source>
        <strain evidence="1 2">SSD-17B</strain>
    </source>
</reference>
<dbReference type="STRING" id="1033810.HLPCO_002414"/>
<evidence type="ECO:0000313" key="1">
    <source>
        <dbReference type="EMBL" id="ERJ11502.1"/>
    </source>
</evidence>
<evidence type="ECO:0008006" key="3">
    <source>
        <dbReference type="Google" id="ProtNLM"/>
    </source>
</evidence>
<dbReference type="OrthoDB" id="7062189at2"/>
<dbReference type="AlphaFoldDB" id="U2DSL9"/>
<dbReference type="RefSeq" id="WP_008827060.1">
    <property type="nucleotide sequence ID" value="NZ_AFNU02000010.1"/>
</dbReference>
<gene>
    <name evidence="1" type="ORF">HLPCO_002414</name>
</gene>
<organism evidence="1 2">
    <name type="scientific">Haloplasma contractile SSD-17B</name>
    <dbReference type="NCBI Taxonomy" id="1033810"/>
    <lineage>
        <taxon>Bacteria</taxon>
        <taxon>Bacillati</taxon>
        <taxon>Mycoplasmatota</taxon>
        <taxon>Mollicutes</taxon>
        <taxon>Haloplasmatales</taxon>
        <taxon>Haloplasmataceae</taxon>
        <taxon>Haloplasma</taxon>
    </lineage>
</organism>
<comment type="caution">
    <text evidence="1">The sequence shown here is derived from an EMBL/GenBank/DDBJ whole genome shotgun (WGS) entry which is preliminary data.</text>
</comment>
<dbReference type="InParanoid" id="U2DSL9"/>